<dbReference type="EMBL" id="CAJNDS010002768">
    <property type="protein sequence ID" value="CAE7590622.1"/>
    <property type="molecule type" value="Genomic_DNA"/>
</dbReference>
<keyword evidence="1" id="KW-1133">Transmembrane helix</keyword>
<feature type="transmembrane region" description="Helical" evidence="1">
    <location>
        <begin position="230"/>
        <end position="252"/>
    </location>
</feature>
<feature type="transmembrane region" description="Helical" evidence="1">
    <location>
        <begin position="296"/>
        <end position="316"/>
    </location>
</feature>
<protein>
    <submittedName>
        <fullName evidence="2">Uncharacterized protein</fullName>
    </submittedName>
</protein>
<feature type="transmembrane region" description="Helical" evidence="1">
    <location>
        <begin position="454"/>
        <end position="471"/>
    </location>
</feature>
<feature type="transmembrane region" description="Helical" evidence="1">
    <location>
        <begin position="196"/>
        <end position="218"/>
    </location>
</feature>
<organism evidence="2 3">
    <name type="scientific">Symbiodinium natans</name>
    <dbReference type="NCBI Taxonomy" id="878477"/>
    <lineage>
        <taxon>Eukaryota</taxon>
        <taxon>Sar</taxon>
        <taxon>Alveolata</taxon>
        <taxon>Dinophyceae</taxon>
        <taxon>Suessiales</taxon>
        <taxon>Symbiodiniaceae</taxon>
        <taxon>Symbiodinium</taxon>
    </lineage>
</organism>
<keyword evidence="3" id="KW-1185">Reference proteome</keyword>
<feature type="transmembrane region" description="Helical" evidence="1">
    <location>
        <begin position="163"/>
        <end position="181"/>
    </location>
</feature>
<evidence type="ECO:0000313" key="3">
    <source>
        <dbReference type="Proteomes" id="UP000604046"/>
    </source>
</evidence>
<gene>
    <name evidence="2" type="ORF">SNAT2548_LOCUS33632</name>
</gene>
<evidence type="ECO:0000313" key="2">
    <source>
        <dbReference type="EMBL" id="CAE7590622.1"/>
    </source>
</evidence>
<keyword evidence="1" id="KW-0812">Transmembrane</keyword>
<evidence type="ECO:0000256" key="1">
    <source>
        <dbReference type="SAM" id="Phobius"/>
    </source>
</evidence>
<proteinExistence type="predicted"/>
<comment type="caution">
    <text evidence="2">The sequence shown here is derived from an EMBL/GenBank/DDBJ whole genome shotgun (WGS) entry which is preliminary data.</text>
</comment>
<keyword evidence="1" id="KW-0472">Membrane</keyword>
<sequence>MDLQSLRDHCLIIVGSGGETDELLARRRIAAGGRLVHVLTRGVDDERVSIFATDRLSSCFFWLPPQAETSSFGKRLGPSFRTYWSKTGPDAVRLGERQTLQIYMQYGPEEHSQHIRILDQEDSAVVEISGHVVLNPDMKVAQELCVDVANLELKACGTFTWRYVLLSMTLLFVWHVIRWAASMEFEQRAHLGQYPWWRGAFVLVNGLIFCVEGLFQSWADSLAGERPTRLTNMTGVLLCVVLVLCSTGLQLADYPQSLVGLSGLFIAGPTLLYYLTRARHTKRQFVPCMLWTSAQLLNTVGNSMCQASVVVMYMMLLANGQGWAATMFMPVATATVEAGGVLGTKLMYERLVLTKRPAVPGDIARVAMPYMLISAHVFAEGARLISLFSGAVASGQFSWIQSAALTLGMNLCTRLGWTKYLAFRGLNLFCPRLAAALLPTGWDKLHDEVKVYGGYFRFIVVLSLAVARAIIYGDMVLEGPKAPAFNASAACALVTTLVLEMVEDEVVVKELLPMSPITTEMLEADVLRNNANPGRLISVERRLDMVHVNGVWRTAEVNERGNRSASSLDAVFPKKAPEEMIGHCHSMGPEETTGCHSLGSRRTSLRSRFRRVLGQERAVIPALTLHGLREMPFMVQLAAVGVSCEVILSFVNATLNPSFVRGFCEVSPDFRPVVMVWWPVPLEC</sequence>
<feature type="transmembrane region" description="Helical" evidence="1">
    <location>
        <begin position="258"/>
        <end position="275"/>
    </location>
</feature>
<dbReference type="AlphaFoldDB" id="A0A812UQY7"/>
<dbReference type="Proteomes" id="UP000604046">
    <property type="component" value="Unassembled WGS sequence"/>
</dbReference>
<accession>A0A812UQY7</accession>
<reference evidence="2" key="1">
    <citation type="submission" date="2021-02" db="EMBL/GenBank/DDBJ databases">
        <authorList>
            <person name="Dougan E. K."/>
            <person name="Rhodes N."/>
            <person name="Thang M."/>
            <person name="Chan C."/>
        </authorList>
    </citation>
    <scope>NUCLEOTIDE SEQUENCE</scope>
</reference>
<name>A0A812UQY7_9DINO</name>
<feature type="transmembrane region" description="Helical" evidence="1">
    <location>
        <begin position="322"/>
        <end position="342"/>
    </location>
</feature>